<organism evidence="8 9">
    <name type="scientific">Desulfuromonas versatilis</name>
    <dbReference type="NCBI Taxonomy" id="2802975"/>
    <lineage>
        <taxon>Bacteria</taxon>
        <taxon>Pseudomonadati</taxon>
        <taxon>Thermodesulfobacteriota</taxon>
        <taxon>Desulfuromonadia</taxon>
        <taxon>Desulfuromonadales</taxon>
        <taxon>Desulfuromonadaceae</taxon>
        <taxon>Desulfuromonas</taxon>
    </lineage>
</organism>
<evidence type="ECO:0000256" key="3">
    <source>
        <dbReference type="ARBA" id="ARBA00023054"/>
    </source>
</evidence>
<reference evidence="8 9" key="2">
    <citation type="journal article" date="2021" name="Int. J. Syst. Evol. Microbiol.">
        <title>Isolation and Polyphasic Characterization of Desulfuromonas versatilis sp. Nov., an Electrogenic Bacteria Capable of Versatile Metabolism Isolated from a Graphene Oxide-Reducing Enrichment Culture.</title>
        <authorList>
            <person name="Xie L."/>
            <person name="Yoshida N."/>
            <person name="Ishii S."/>
            <person name="Meng L."/>
        </authorList>
    </citation>
    <scope>NUCLEOTIDE SEQUENCE [LARGE SCALE GENOMIC DNA]</scope>
    <source>
        <strain evidence="8 9">NIT-T3</strain>
    </source>
</reference>
<protein>
    <recommendedName>
        <fullName evidence="5">Flagellar hook-associated protein 2</fullName>
        <shortName evidence="5">HAP2</shortName>
    </recommendedName>
    <alternativeName>
        <fullName evidence="5">Flagellar cap protein</fullName>
    </alternativeName>
</protein>
<evidence type="ECO:0000313" key="9">
    <source>
        <dbReference type="Proteomes" id="UP001319827"/>
    </source>
</evidence>
<comment type="subunit">
    <text evidence="2 5">Homopentamer.</text>
</comment>
<reference evidence="8 9" key="1">
    <citation type="journal article" date="2016" name="C (Basel)">
        <title>Selective Growth of and Electricity Production by Marine Exoelectrogenic Bacteria in Self-Aggregated Hydrogel of Microbially Reduced Graphene Oxide.</title>
        <authorList>
            <person name="Yoshida N."/>
            <person name="Goto Y."/>
            <person name="Miyata Y."/>
        </authorList>
    </citation>
    <scope>NUCLEOTIDE SEQUENCE [LARGE SCALE GENOMIC DNA]</scope>
    <source>
        <strain evidence="8 9">NIT-T3</strain>
    </source>
</reference>
<feature type="domain" description="Flagellar hook-associated protein 2 C-terminal" evidence="7">
    <location>
        <begin position="222"/>
        <end position="450"/>
    </location>
</feature>
<comment type="function">
    <text evidence="5">Required for morphogenesis and for the elongation of the flagellar filament by facilitating polymerization of the flagellin monomers at the tip of growing filament. Forms a capping structure, which prevents flagellin subunits (transported through the central channel of the flagellum) from leaking out without polymerization at the distal end.</text>
</comment>
<dbReference type="Pfam" id="PF02465">
    <property type="entry name" value="FliD_N"/>
    <property type="match status" value="1"/>
</dbReference>
<dbReference type="Proteomes" id="UP001319827">
    <property type="component" value="Chromosome"/>
</dbReference>
<keyword evidence="8" id="KW-0969">Cilium</keyword>
<proteinExistence type="inferred from homology"/>
<keyword evidence="8" id="KW-0282">Flagellum</keyword>
<keyword evidence="4 5" id="KW-0975">Bacterial flagellum</keyword>
<dbReference type="EMBL" id="AP024355">
    <property type="protein sequence ID" value="BCR06599.1"/>
    <property type="molecule type" value="Genomic_DNA"/>
</dbReference>
<dbReference type="InterPro" id="IPR040026">
    <property type="entry name" value="FliD"/>
</dbReference>
<evidence type="ECO:0000256" key="5">
    <source>
        <dbReference type="RuleBase" id="RU362066"/>
    </source>
</evidence>
<feature type="domain" description="Flagellar hook-associated protein 2 N-terminal" evidence="6">
    <location>
        <begin position="10"/>
        <end position="104"/>
    </location>
</feature>
<dbReference type="InterPro" id="IPR003481">
    <property type="entry name" value="FliD_N"/>
</dbReference>
<evidence type="ECO:0000256" key="4">
    <source>
        <dbReference type="ARBA" id="ARBA00023143"/>
    </source>
</evidence>
<comment type="similarity">
    <text evidence="1 5">Belongs to the FliD family.</text>
</comment>
<comment type="subcellular location">
    <subcellularLocation>
        <location evidence="5">Secreted</location>
    </subcellularLocation>
    <subcellularLocation>
        <location evidence="5">Bacterial flagellum</location>
    </subcellularLocation>
</comment>
<accession>A0ABN6E349</accession>
<keyword evidence="8" id="KW-0966">Cell projection</keyword>
<gene>
    <name evidence="8" type="primary">fliD</name>
    <name evidence="8" type="ORF">DESUT3_36680</name>
</gene>
<evidence type="ECO:0000259" key="6">
    <source>
        <dbReference type="Pfam" id="PF02465"/>
    </source>
</evidence>
<sequence length="470" mass="49782">MGISFGGLATGMDTTSLVSSLMEIERKPIERMTLDMTYQSNRLAALTEFNGKLTSLLSKVEALDSSDELRPMTAKLSTEGFLTAKADTTAVAGNYQIKSHALAQVEKVVSTDALAWADKDAKQFKTGTLSLSVDGVEKAAITIDDSNNSLTGIMQAINAANTGDDPSGVSATIINDGDEYRLVLTGATVNDKNISLDASGLSGGSGTYANPTLGAPVQNALKAHIEVDGIHIYSDTNTFSEAVPGTTLTLSKADGGSESTTLTVGLDEGGLKKKVQDFVSAYNAAISFVTSQSAYGDNSSGVLGSDSGLNMIKRRLQGLLVNPVNGSGSIQTLAELGFETQKDGTVKLNDSKLSKALSENPSSVEKLLAGEKDLDGKETVKGIAGQFRDYLDDITDSVDGFYVGRKNSIDSTIRKLDASIERVEARLEAREKTLIDQFTALEQLVSSLNSQSDYLGQQMDMLSNIWSSKK</sequence>
<name>A0ABN6E349_9BACT</name>
<keyword evidence="5" id="KW-0964">Secreted</keyword>
<keyword evidence="9" id="KW-1185">Reference proteome</keyword>
<evidence type="ECO:0000259" key="7">
    <source>
        <dbReference type="Pfam" id="PF07195"/>
    </source>
</evidence>
<dbReference type="PANTHER" id="PTHR30288:SF0">
    <property type="entry name" value="FLAGELLAR HOOK-ASSOCIATED PROTEIN 2"/>
    <property type="match status" value="1"/>
</dbReference>
<dbReference type="RefSeq" id="WP_221249980.1">
    <property type="nucleotide sequence ID" value="NZ_AP024355.1"/>
</dbReference>
<evidence type="ECO:0000256" key="1">
    <source>
        <dbReference type="ARBA" id="ARBA00009764"/>
    </source>
</evidence>
<dbReference type="InterPro" id="IPR010809">
    <property type="entry name" value="FliD_C"/>
</dbReference>
<evidence type="ECO:0000313" key="8">
    <source>
        <dbReference type="EMBL" id="BCR06599.1"/>
    </source>
</evidence>
<dbReference type="PANTHER" id="PTHR30288">
    <property type="entry name" value="FLAGELLAR CAP/ASSEMBLY PROTEIN FLID"/>
    <property type="match status" value="1"/>
</dbReference>
<keyword evidence="3" id="KW-0175">Coiled coil</keyword>
<evidence type="ECO:0000256" key="2">
    <source>
        <dbReference type="ARBA" id="ARBA00011255"/>
    </source>
</evidence>
<dbReference type="Pfam" id="PF07195">
    <property type="entry name" value="FliD_C"/>
    <property type="match status" value="1"/>
</dbReference>